<evidence type="ECO:0000256" key="1">
    <source>
        <dbReference type="SAM" id="SignalP"/>
    </source>
</evidence>
<dbReference type="AlphaFoldDB" id="A0A916TW21"/>
<name>A0A916TW21_9SPHN</name>
<accession>A0A916TW21</accession>
<feature type="signal peptide" evidence="1">
    <location>
        <begin position="1"/>
        <end position="19"/>
    </location>
</feature>
<comment type="caution">
    <text evidence="2">The sequence shown here is derived from an EMBL/GenBank/DDBJ whole genome shotgun (WGS) entry which is preliminary data.</text>
</comment>
<protein>
    <submittedName>
        <fullName evidence="2">Uncharacterized protein</fullName>
    </submittedName>
</protein>
<evidence type="ECO:0000313" key="2">
    <source>
        <dbReference type="EMBL" id="GGC13731.1"/>
    </source>
</evidence>
<sequence length="158" mass="16436">MRMIYSGAAIAALVAPVLAGCSSGPQIDVVSSGTVPANGTYAIVEGAQGNVGRSVSEILAQHGLTRSETPDYIVQVSHAERPAGTGLLVPDDADAQWLRRPDFHHRTRPVATLGISIAAVADGRELYRASASGRSRPKGDIWAPLVQAILPASEQGSD</sequence>
<reference evidence="2" key="2">
    <citation type="submission" date="2020-09" db="EMBL/GenBank/DDBJ databases">
        <authorList>
            <person name="Sun Q."/>
            <person name="Zhou Y."/>
        </authorList>
    </citation>
    <scope>NUCLEOTIDE SEQUENCE</scope>
    <source>
        <strain evidence="2">CGMCC 1.15095</strain>
    </source>
</reference>
<dbReference type="PROSITE" id="PS51257">
    <property type="entry name" value="PROKAR_LIPOPROTEIN"/>
    <property type="match status" value="1"/>
</dbReference>
<proteinExistence type="predicted"/>
<evidence type="ECO:0000313" key="3">
    <source>
        <dbReference type="Proteomes" id="UP000608154"/>
    </source>
</evidence>
<dbReference type="EMBL" id="BMHK01000039">
    <property type="protein sequence ID" value="GGC13731.1"/>
    <property type="molecule type" value="Genomic_DNA"/>
</dbReference>
<gene>
    <name evidence="2" type="ORF">GCM10011494_35740</name>
</gene>
<keyword evidence="3" id="KW-1185">Reference proteome</keyword>
<dbReference type="RefSeq" id="WP_188772927.1">
    <property type="nucleotide sequence ID" value="NZ_BMHK01000039.1"/>
</dbReference>
<reference evidence="2" key="1">
    <citation type="journal article" date="2014" name="Int. J. Syst. Evol. Microbiol.">
        <title>Complete genome sequence of Corynebacterium casei LMG S-19264T (=DSM 44701T), isolated from a smear-ripened cheese.</title>
        <authorList>
            <consortium name="US DOE Joint Genome Institute (JGI-PGF)"/>
            <person name="Walter F."/>
            <person name="Albersmeier A."/>
            <person name="Kalinowski J."/>
            <person name="Ruckert C."/>
        </authorList>
    </citation>
    <scope>NUCLEOTIDE SEQUENCE</scope>
    <source>
        <strain evidence="2">CGMCC 1.15095</strain>
    </source>
</reference>
<dbReference type="Proteomes" id="UP000608154">
    <property type="component" value="Unassembled WGS sequence"/>
</dbReference>
<keyword evidence="1" id="KW-0732">Signal</keyword>
<feature type="chain" id="PRO_5036926661" evidence="1">
    <location>
        <begin position="20"/>
        <end position="158"/>
    </location>
</feature>
<organism evidence="2 3">
    <name type="scientific">Novosphingobium endophyticum</name>
    <dbReference type="NCBI Taxonomy" id="1955250"/>
    <lineage>
        <taxon>Bacteria</taxon>
        <taxon>Pseudomonadati</taxon>
        <taxon>Pseudomonadota</taxon>
        <taxon>Alphaproteobacteria</taxon>
        <taxon>Sphingomonadales</taxon>
        <taxon>Sphingomonadaceae</taxon>
        <taxon>Novosphingobium</taxon>
    </lineage>
</organism>